<evidence type="ECO:0000256" key="8">
    <source>
        <dbReference type="SAM" id="MobiDB-lite"/>
    </source>
</evidence>
<dbReference type="EMBL" id="WJXA01000352">
    <property type="protein sequence ID" value="KAF7113102.1"/>
    <property type="molecule type" value="Genomic_DNA"/>
</dbReference>
<dbReference type="Proteomes" id="UP000626092">
    <property type="component" value="Unassembled WGS sequence"/>
</dbReference>
<feature type="region of interest" description="Disordered" evidence="8">
    <location>
        <begin position="945"/>
        <end position="969"/>
    </location>
</feature>
<comment type="caution">
    <text evidence="11">The sequence shown here is derived from an EMBL/GenBank/DDBJ whole genome shotgun (WGS) entry which is preliminary data.</text>
</comment>
<dbReference type="GO" id="GO:0005886">
    <property type="term" value="C:plasma membrane"/>
    <property type="evidence" value="ECO:0007669"/>
    <property type="project" value="UniProtKB-SubCell"/>
</dbReference>
<evidence type="ECO:0000256" key="9">
    <source>
        <dbReference type="SAM" id="Phobius"/>
    </source>
</evidence>
<dbReference type="SUPFAM" id="SSF54695">
    <property type="entry name" value="POZ domain"/>
    <property type="match status" value="1"/>
</dbReference>
<dbReference type="SMART" id="SM00225">
    <property type="entry name" value="BTB"/>
    <property type="match status" value="1"/>
</dbReference>
<dbReference type="Pfam" id="PF25279">
    <property type="entry name" value="Beta_prop_At2g24240"/>
    <property type="match status" value="1"/>
</dbReference>
<feature type="transmembrane region" description="Helical" evidence="9">
    <location>
        <begin position="1028"/>
        <end position="1047"/>
    </location>
</feature>
<dbReference type="Gene3D" id="3.30.710.10">
    <property type="entry name" value="Potassium Channel Kv1.1, Chain A"/>
    <property type="match status" value="1"/>
</dbReference>
<dbReference type="CDD" id="cd18316">
    <property type="entry name" value="BTB_POZ_KCTD-like"/>
    <property type="match status" value="1"/>
</dbReference>
<keyword evidence="3" id="KW-0813">Transport</keyword>
<dbReference type="CDD" id="cd01117">
    <property type="entry name" value="YbiR_permease"/>
    <property type="match status" value="1"/>
</dbReference>
<feature type="compositionally biased region" description="Basic and acidic residues" evidence="8">
    <location>
        <begin position="949"/>
        <end position="959"/>
    </location>
</feature>
<dbReference type="InterPro" id="IPR004680">
    <property type="entry name" value="Cit_transptr-like_dom"/>
</dbReference>
<feature type="region of interest" description="Disordered" evidence="8">
    <location>
        <begin position="1"/>
        <end position="20"/>
    </location>
</feature>
<dbReference type="Pfam" id="PF02214">
    <property type="entry name" value="BTB_2"/>
    <property type="match status" value="1"/>
</dbReference>
<reference evidence="11" key="1">
    <citation type="submission" date="2019-11" db="EMBL/GenBank/DDBJ databases">
        <authorList>
            <person name="Liu Y."/>
            <person name="Hou J."/>
            <person name="Li T.-Q."/>
            <person name="Guan C.-H."/>
            <person name="Wu X."/>
            <person name="Wu H.-Z."/>
            <person name="Ling F."/>
            <person name="Zhang R."/>
            <person name="Shi X.-G."/>
            <person name="Ren J.-P."/>
            <person name="Chen E.-F."/>
            <person name="Sun J.-M."/>
        </authorList>
    </citation>
    <scope>NUCLEOTIDE SEQUENCE</scope>
    <source>
        <strain evidence="11">Adult_tree_wgs_1</strain>
        <tissue evidence="11">Leaves</tissue>
    </source>
</reference>
<dbReference type="InterPro" id="IPR000210">
    <property type="entry name" value="BTB/POZ_dom"/>
</dbReference>
<feature type="transmembrane region" description="Helical" evidence="9">
    <location>
        <begin position="873"/>
        <end position="896"/>
    </location>
</feature>
<gene>
    <name evidence="11" type="ORF">RHSIM_RhsimUnG0159800</name>
</gene>
<evidence type="ECO:0000256" key="2">
    <source>
        <dbReference type="ARBA" id="ARBA00004906"/>
    </source>
</evidence>
<dbReference type="PANTHER" id="PTHR43302:SF5">
    <property type="entry name" value="TRANSPORTER ARSB-RELATED"/>
    <property type="match status" value="1"/>
</dbReference>
<evidence type="ECO:0000313" key="12">
    <source>
        <dbReference type="Proteomes" id="UP000626092"/>
    </source>
</evidence>
<keyword evidence="5 9" id="KW-0812">Transmembrane</keyword>
<organism evidence="11 12">
    <name type="scientific">Rhododendron simsii</name>
    <name type="common">Sims's rhododendron</name>
    <dbReference type="NCBI Taxonomy" id="118357"/>
    <lineage>
        <taxon>Eukaryota</taxon>
        <taxon>Viridiplantae</taxon>
        <taxon>Streptophyta</taxon>
        <taxon>Embryophyta</taxon>
        <taxon>Tracheophyta</taxon>
        <taxon>Spermatophyta</taxon>
        <taxon>Magnoliopsida</taxon>
        <taxon>eudicotyledons</taxon>
        <taxon>Gunneridae</taxon>
        <taxon>Pentapetalae</taxon>
        <taxon>asterids</taxon>
        <taxon>Ericales</taxon>
        <taxon>Ericaceae</taxon>
        <taxon>Ericoideae</taxon>
        <taxon>Rhodoreae</taxon>
        <taxon>Rhododendron</taxon>
    </lineage>
</organism>
<keyword evidence="7 9" id="KW-0472">Membrane</keyword>
<evidence type="ECO:0000313" key="11">
    <source>
        <dbReference type="EMBL" id="KAF7113102.1"/>
    </source>
</evidence>
<feature type="transmembrane region" description="Helical" evidence="9">
    <location>
        <begin position="750"/>
        <end position="771"/>
    </location>
</feature>
<dbReference type="InterPro" id="IPR015943">
    <property type="entry name" value="WD40/YVTN_repeat-like_dom_sf"/>
</dbReference>
<evidence type="ECO:0000256" key="6">
    <source>
        <dbReference type="ARBA" id="ARBA00022989"/>
    </source>
</evidence>
<evidence type="ECO:0000256" key="5">
    <source>
        <dbReference type="ARBA" id="ARBA00022692"/>
    </source>
</evidence>
<keyword evidence="6 9" id="KW-1133">Transmembrane helix</keyword>
<evidence type="ECO:0000259" key="10">
    <source>
        <dbReference type="SMART" id="SM00225"/>
    </source>
</evidence>
<dbReference type="GO" id="GO:0051260">
    <property type="term" value="P:protein homooligomerization"/>
    <property type="evidence" value="ECO:0007669"/>
    <property type="project" value="InterPro"/>
</dbReference>
<feature type="transmembrane region" description="Helical" evidence="9">
    <location>
        <begin position="984"/>
        <end position="1016"/>
    </location>
</feature>
<feature type="transmembrane region" description="Helical" evidence="9">
    <location>
        <begin position="1100"/>
        <end position="1120"/>
    </location>
</feature>
<comment type="pathway">
    <text evidence="2">Protein modification; protein ubiquitination.</text>
</comment>
<evidence type="ECO:0000256" key="3">
    <source>
        <dbReference type="ARBA" id="ARBA00022448"/>
    </source>
</evidence>
<dbReference type="SUPFAM" id="SSF75011">
    <property type="entry name" value="3-carboxy-cis,cis-mucoante lactonizing enzyme"/>
    <property type="match status" value="1"/>
</dbReference>
<sequence>MPPSADSKLPPNKLNLKTPNRNTNVVTIDVGGQLFQTTKQTLDLAGPKSLFSRILDFSDQNPNTNPHVPFIDRDPELFSILLSLLRTGHLPSKSKAFDFEDLISESQFYGIEPLLLNSHSNPSQFEAFNLEKSLLLPLSGRDSPSAISTTPFGSVHVAHGSKITSFDWSLHRKSTILTQFTAVDSLLALSPTIAAAGATDFSGLQVIDFEKGFVRETLNWENVTRSSSTVQAIGCSPEYLFTSFESGRRNSNSIMVYDLQSGFRPVTEIGHYEIFGANLDSAIPATKLCWVSSKNLLMASGSHSGPSGVQGNIKFWDIRSGNVVWEIKEKVDCFADVTVSDNLSAIYKVGVNSGEVFFMDLRNIGTENSWVCLGDNRKVINGKKEGVGNRIESRGNQVFCSKGGDLELWSEVLIDSLRKGEHGLEDRVFRKNSVGRAKDMGGSRITCLGFGGNKMFVTRKDQQFVEVWQSSDSRLPPWGHAYGHLQGHDSGPSICGQLTNQFLAFSFEPCFVFSSTTILVCNDLMEFVLKIARQNNVPFHPYLLALASSADTGSSTTPIGNPRNLVIVIQSGISAGQFLLGLVPAMLVGIVVTALILLCMYWKENAHSSRFANDGLHRGLDILNDSSEGAIPIQSVMEERGFDQGMEETVEEDMCLSCYHRNADYFSSAALSLVESYNNRIEEDVCLSCYHRNVDYFSSSCYHRNADYFSSAALSLVVLDFKESYYWTAGSLLGAVLMVIFRILTPNQAYAAIDLSILGLLFGTMVVSIYLERADMFKYLGKLLSWKCQGTKDLLCRICFISAISSSLFTNDTSCIVLTEFVLKIARQNKVPLHPFLLALASSANIGSSATPIGNPQNLVIAIQSGISFGEFVVGVIPAMLIGVVLNALILLVMYWKVLSVGKDEEQGSAEVISEVDENSHQFSPATMSHLSSLDSQGLNPTTGAIDQLENRTSSREDAIPVQSMMEEEGDLGNGGNRLLRKMCVYLVTVGMLAAFLVGLNMSWTAVTAALVLVVLDFKDARPCLEKVSYSLLVFFCGMFITVEGFNQTEIPSTFWNLMEPHARINHVSGIAVLALVVLVLSNVSSNVPTGHIWNPTPVLVYLSSSLIPTVLLLGARVAASAAAISPIAEKKAWLILAWVSTVAGNLSLLGSASNLIVCEQARLAQFGGYTLTFWRHLKFGVPSTLIVTTSGSHSGLSGVQGNIKFWDIRSGNVVWEIKEKVDCFADVTVSDNLSAIYKVINGKKEGVGSRIESRGNQVFCSKGGDLELWSEVLIDSEERRTRFRGQGVQKEFGGESQGYGRNSDNLLGIWREQNVRDAQGSAIC</sequence>
<dbReference type="InterPro" id="IPR057441">
    <property type="entry name" value="Beta_prop_At2g24240"/>
</dbReference>
<dbReference type="Pfam" id="PF03600">
    <property type="entry name" value="CitMHS"/>
    <property type="match status" value="2"/>
</dbReference>
<proteinExistence type="predicted"/>
<feature type="transmembrane region" description="Helical" evidence="9">
    <location>
        <begin position="578"/>
        <end position="602"/>
    </location>
</feature>
<evidence type="ECO:0000256" key="7">
    <source>
        <dbReference type="ARBA" id="ARBA00023136"/>
    </source>
</evidence>
<dbReference type="PANTHER" id="PTHR43302">
    <property type="entry name" value="TRANSPORTER ARSB-RELATED"/>
    <property type="match status" value="1"/>
</dbReference>
<dbReference type="CDD" id="cd00625">
    <property type="entry name" value="ArsB_NhaD_permease"/>
    <property type="match status" value="1"/>
</dbReference>
<dbReference type="InterPro" id="IPR011333">
    <property type="entry name" value="SKP1/BTB/POZ_sf"/>
</dbReference>
<keyword evidence="12" id="KW-1185">Reference proteome</keyword>
<dbReference type="GO" id="GO:0055085">
    <property type="term" value="P:transmembrane transport"/>
    <property type="evidence" value="ECO:0007669"/>
    <property type="project" value="InterPro"/>
</dbReference>
<protein>
    <recommendedName>
        <fullName evidence="10">BTB domain-containing protein</fullName>
    </recommendedName>
</protein>
<dbReference type="InterPro" id="IPR003131">
    <property type="entry name" value="T1-type_BTB"/>
</dbReference>
<evidence type="ECO:0000256" key="1">
    <source>
        <dbReference type="ARBA" id="ARBA00004651"/>
    </source>
</evidence>
<dbReference type="OrthoDB" id="6077599at2759"/>
<accession>A0A834L4D7</accession>
<feature type="transmembrane region" description="Helical" evidence="9">
    <location>
        <begin position="1132"/>
        <end position="1151"/>
    </location>
</feature>
<evidence type="ECO:0000256" key="4">
    <source>
        <dbReference type="ARBA" id="ARBA00022475"/>
    </source>
</evidence>
<feature type="domain" description="BTB" evidence="10">
    <location>
        <begin position="24"/>
        <end position="126"/>
    </location>
</feature>
<dbReference type="Gene3D" id="2.130.10.10">
    <property type="entry name" value="YVTN repeat-like/Quinoprotein amine dehydrogenase"/>
    <property type="match status" value="1"/>
</dbReference>
<keyword evidence="4" id="KW-1003">Cell membrane</keyword>
<feature type="transmembrane region" description="Helical" evidence="9">
    <location>
        <begin position="1068"/>
        <end position="1088"/>
    </location>
</feature>
<comment type="subcellular location">
    <subcellularLocation>
        <location evidence="1">Cell membrane</location>
        <topology evidence="1">Multi-pass membrane protein</topology>
    </subcellularLocation>
</comment>
<feature type="transmembrane region" description="Helical" evidence="9">
    <location>
        <begin position="725"/>
        <end position="744"/>
    </location>
</feature>
<name>A0A834L4D7_RHOSS</name>